<evidence type="ECO:0000313" key="1">
    <source>
        <dbReference type="EMBL" id="MDO5968474.1"/>
    </source>
</evidence>
<dbReference type="EMBL" id="JAUOEK010000028">
    <property type="protein sequence ID" value="MDO5968474.1"/>
    <property type="molecule type" value="Genomic_DNA"/>
</dbReference>
<gene>
    <name evidence="1" type="ORF">Q4Q35_01515</name>
</gene>
<dbReference type="RefSeq" id="WP_303276155.1">
    <property type="nucleotide sequence ID" value="NZ_JAUOEK010000028.1"/>
</dbReference>
<comment type="caution">
    <text evidence="1">The sequence shown here is derived from an EMBL/GenBank/DDBJ whole genome shotgun (WGS) entry which is preliminary data.</text>
</comment>
<organism evidence="1 2">
    <name type="scientific">Flavivirga aquimarina</name>
    <dbReference type="NCBI Taxonomy" id="2027862"/>
    <lineage>
        <taxon>Bacteria</taxon>
        <taxon>Pseudomonadati</taxon>
        <taxon>Bacteroidota</taxon>
        <taxon>Flavobacteriia</taxon>
        <taxon>Flavobacteriales</taxon>
        <taxon>Flavobacteriaceae</taxon>
        <taxon>Flavivirga</taxon>
    </lineage>
</organism>
<sequence length="110" mass="12044">MEKPVILASPDCLNIPNHYAIIATLFVLLDKSGLSKTVISHCKLGLRVVATCYDYPEGNSRTKPLSAKEFNAFFSFFPASFANSRDSIPVGTILDALLLCIKSNKITHVN</sequence>
<proteinExistence type="predicted"/>
<dbReference type="Proteomes" id="UP001176883">
    <property type="component" value="Unassembled WGS sequence"/>
</dbReference>
<reference evidence="1" key="1">
    <citation type="submission" date="2023-07" db="EMBL/GenBank/DDBJ databases">
        <title>Two novel species in the genus Flavivirga.</title>
        <authorList>
            <person name="Kwon K."/>
        </authorList>
    </citation>
    <scope>NUCLEOTIDE SEQUENCE</scope>
    <source>
        <strain evidence="1">KCTC 52353</strain>
    </source>
</reference>
<evidence type="ECO:0000313" key="2">
    <source>
        <dbReference type="Proteomes" id="UP001176883"/>
    </source>
</evidence>
<protein>
    <submittedName>
        <fullName evidence="1">Uncharacterized protein</fullName>
    </submittedName>
</protein>
<accession>A0ABT8W5T6</accession>
<keyword evidence="2" id="KW-1185">Reference proteome</keyword>
<name>A0ABT8W5T6_9FLAO</name>